<keyword evidence="2" id="KW-0732">Signal</keyword>
<accession>A0ABZ2YSU7</accession>
<gene>
    <name evidence="3" type="ORF">WJU16_05040</name>
</gene>
<dbReference type="PANTHER" id="PTHR47406">
    <property type="entry name" value="COAGULATION FACTOR 5/8 TYPE, C-TERMINAL"/>
    <property type="match status" value="1"/>
</dbReference>
<dbReference type="Gene3D" id="3.30.379.10">
    <property type="entry name" value="Chitobiase/beta-hexosaminidase domain 2-like"/>
    <property type="match status" value="1"/>
</dbReference>
<dbReference type="Proteomes" id="UP001485459">
    <property type="component" value="Chromosome"/>
</dbReference>
<dbReference type="Gene3D" id="2.60.120.260">
    <property type="entry name" value="Galactose-binding domain-like"/>
    <property type="match status" value="1"/>
</dbReference>
<dbReference type="Pfam" id="PF16126">
    <property type="entry name" value="DUF4838"/>
    <property type="match status" value="1"/>
</dbReference>
<keyword evidence="4" id="KW-1185">Reference proteome</keyword>
<keyword evidence="1" id="KW-0378">Hydrolase</keyword>
<dbReference type="EMBL" id="CP149822">
    <property type="protein sequence ID" value="WZN42397.1"/>
    <property type="molecule type" value="Genomic_DNA"/>
</dbReference>
<dbReference type="SUPFAM" id="SSF49785">
    <property type="entry name" value="Galactose-binding domain-like"/>
    <property type="match status" value="1"/>
</dbReference>
<evidence type="ECO:0000256" key="1">
    <source>
        <dbReference type="ARBA" id="ARBA00022801"/>
    </source>
</evidence>
<name>A0ABZ2YSU7_9BACT</name>
<dbReference type="InterPro" id="IPR008979">
    <property type="entry name" value="Galactose-bd-like_sf"/>
</dbReference>
<dbReference type="PANTHER" id="PTHR47406:SF2">
    <property type="entry name" value="ALPHA GLUCURONIDASE N-TERMINAL DOMAIN-CONTAINING PROTEIN"/>
    <property type="match status" value="1"/>
</dbReference>
<dbReference type="RefSeq" id="WP_341837231.1">
    <property type="nucleotide sequence ID" value="NZ_CP149822.1"/>
</dbReference>
<evidence type="ECO:0000313" key="4">
    <source>
        <dbReference type="Proteomes" id="UP001485459"/>
    </source>
</evidence>
<evidence type="ECO:0000313" key="3">
    <source>
        <dbReference type="EMBL" id="WZN42397.1"/>
    </source>
</evidence>
<reference evidence="4" key="1">
    <citation type="submission" date="2024-03" db="EMBL/GenBank/DDBJ databases">
        <title>Chitinophaga horti sp. nov., isolated from garden soil.</title>
        <authorList>
            <person name="Lee D.S."/>
            <person name="Han D.M."/>
            <person name="Baek J.H."/>
            <person name="Choi D.G."/>
            <person name="Jeon J.H."/>
            <person name="Jeon C.O."/>
        </authorList>
    </citation>
    <scope>NUCLEOTIDE SEQUENCE [LARGE SCALE GENOMIC DNA]</scope>
    <source>
        <strain evidence="4">GPA1</strain>
    </source>
</reference>
<feature type="chain" id="PRO_5045152760" evidence="2">
    <location>
        <begin position="20"/>
        <end position="747"/>
    </location>
</feature>
<dbReference type="InterPro" id="IPR029018">
    <property type="entry name" value="Hex-like_dom2"/>
</dbReference>
<proteinExistence type="predicted"/>
<dbReference type="SUPFAM" id="SSF55545">
    <property type="entry name" value="beta-N-acetylhexosaminidase-like domain"/>
    <property type="match status" value="1"/>
</dbReference>
<feature type="signal peptide" evidence="2">
    <location>
        <begin position="1"/>
        <end position="19"/>
    </location>
</feature>
<dbReference type="InterPro" id="IPR032287">
    <property type="entry name" value="DUF4838"/>
</dbReference>
<sequence length="747" mass="83137">MMNALFLSLMMWIQPGCHAAGEIVLTDKGKARHKIVLPAEPTKAEVRAADILRKYVQQISGAQLALVNENNWKDGEPAIFIGNTGHSGAIGEEQIAGEGFAIATDDQHVYIRGGSGKGIIYGVYTLLDDYFGCRKPAQGPAVVPKKQTLTINRNLLDRQIPQFVYRETYYPAPLDPEYQEWHKLHSFGDLWGLWGHSYFKLVPPKEHFAAHPEYYAFVNGKRRATQLCLSNEQVFHLAAGYLKKAMADNPDALYWSISPEDGTGYCTCDQCALTDKEEGTHAGSLIRFVNRIAAQFPDKQFTTLAYTYTIQPPAVTKPAENVIIMLSSIDAYRHRPLAEETSAAGFRKALQDWKKVTRNIFIWDYTTQFTNYLAPFPDYFLLQQNLQYFADNGVKGVFSQGSGETYADMAEMNAYLQAEALWQPHQPSDTAFDRFMTAYYGKAAKPMAQYVKALAANLHAAGVALDIYGSPVNHRNDYLSPIAIEHYSTFLDQAEKAAGSDTLLAGRIYNARLPLEYTVLQQARLYGTDKHGYLVPSGNGFAPARQFAARVQRFAQQAQKAGVKELAEAGIGPEAYAKEWQSILAKPWQPSLAFGKKVTLLHPFTPEYTAKKEATLTDGLTGNTDFALNWLFVYGNDLVATIDLGEAKPLSKVNVNFLQDARHNIFLPTNIVVETSTDGQSFQPVAVQPVAAVAEEDFTAHVENFKLTLKPSTARFLRVTAKHLPQMPAWRGNDKKPAICCDEIVVQ</sequence>
<organism evidence="3 4">
    <name type="scientific">Chitinophaga pollutisoli</name>
    <dbReference type="NCBI Taxonomy" id="3133966"/>
    <lineage>
        <taxon>Bacteria</taxon>
        <taxon>Pseudomonadati</taxon>
        <taxon>Bacteroidota</taxon>
        <taxon>Chitinophagia</taxon>
        <taxon>Chitinophagales</taxon>
        <taxon>Chitinophagaceae</taxon>
        <taxon>Chitinophaga</taxon>
    </lineage>
</organism>
<protein>
    <submittedName>
        <fullName evidence="3">DUF4838 domain-containing protein</fullName>
    </submittedName>
</protein>
<evidence type="ECO:0000256" key="2">
    <source>
        <dbReference type="SAM" id="SignalP"/>
    </source>
</evidence>